<dbReference type="GO" id="GO:0071986">
    <property type="term" value="C:Ragulator complex"/>
    <property type="evidence" value="ECO:0007669"/>
    <property type="project" value="TreeGrafter"/>
</dbReference>
<organism evidence="2 3">
    <name type="scientific">Intoshia linei</name>
    <dbReference type="NCBI Taxonomy" id="1819745"/>
    <lineage>
        <taxon>Eukaryota</taxon>
        <taxon>Metazoa</taxon>
        <taxon>Spiralia</taxon>
        <taxon>Lophotrochozoa</taxon>
        <taxon>Mesozoa</taxon>
        <taxon>Orthonectida</taxon>
        <taxon>Rhopaluridae</taxon>
        <taxon>Intoshia</taxon>
    </lineage>
</organism>
<reference evidence="2 3" key="1">
    <citation type="submission" date="2016-04" db="EMBL/GenBank/DDBJ databases">
        <title>The genome of Intoshia linei affirms orthonectids as highly simplified spiralians.</title>
        <authorList>
            <person name="Mikhailov K.V."/>
            <person name="Slusarev G.S."/>
            <person name="Nikitin M.A."/>
            <person name="Logacheva M.D."/>
            <person name="Penin A."/>
            <person name="Aleoshin V."/>
            <person name="Panchin Y.V."/>
        </authorList>
    </citation>
    <scope>NUCLEOTIDE SEQUENCE [LARGE SCALE GENOMIC DNA]</scope>
    <source>
        <strain evidence="2">Intl2013</strain>
        <tissue evidence="2">Whole animal</tissue>
    </source>
</reference>
<evidence type="ECO:0000256" key="1">
    <source>
        <dbReference type="ARBA" id="ARBA00005356"/>
    </source>
</evidence>
<dbReference type="PANTHER" id="PTHR13378:SF1">
    <property type="entry name" value="RAGULATOR COMPLEX PROTEIN LAMTOR3"/>
    <property type="match status" value="1"/>
</dbReference>
<dbReference type="AlphaFoldDB" id="A0A177B3F3"/>
<comment type="similarity">
    <text evidence="1">Belongs to the LAMTOR3 family.</text>
</comment>
<dbReference type="GO" id="GO:0071230">
    <property type="term" value="P:cellular response to amino acid stimulus"/>
    <property type="evidence" value="ECO:0007669"/>
    <property type="project" value="TreeGrafter"/>
</dbReference>
<name>A0A177B3F3_9BILA</name>
<dbReference type="PANTHER" id="PTHR13378">
    <property type="entry name" value="REGULATOR COMPLEX PROTEIN LAMTOR3"/>
    <property type="match status" value="1"/>
</dbReference>
<dbReference type="OrthoDB" id="343907at2759"/>
<gene>
    <name evidence="2" type="ORF">A3Q56_03446</name>
</gene>
<dbReference type="Pfam" id="PF08923">
    <property type="entry name" value="MAPKK1_Int"/>
    <property type="match status" value="1"/>
</dbReference>
<sequence>MYLHNFNQYLTEKVTSIHGLQSIIFSDYSGTVMYKVSKVEICRSIYLSITNFIDSLIPLSKCLAGDACNSFIIYLNDMQVVHLPLDKFLITLVASEDGNTGYMVNFVRHMPTVYLDLLLAAKDSCYV</sequence>
<proteinExistence type="inferred from homology"/>
<dbReference type="GO" id="GO:0032008">
    <property type="term" value="P:positive regulation of TOR signaling"/>
    <property type="evidence" value="ECO:0007669"/>
    <property type="project" value="TreeGrafter"/>
</dbReference>
<evidence type="ECO:0000313" key="2">
    <source>
        <dbReference type="EMBL" id="OAF68798.1"/>
    </source>
</evidence>
<keyword evidence="3" id="KW-1185">Reference proteome</keyword>
<evidence type="ECO:0008006" key="4">
    <source>
        <dbReference type="Google" id="ProtNLM"/>
    </source>
</evidence>
<comment type="caution">
    <text evidence="2">The sequence shown here is derived from an EMBL/GenBank/DDBJ whole genome shotgun (WGS) entry which is preliminary data.</text>
</comment>
<dbReference type="Proteomes" id="UP000078046">
    <property type="component" value="Unassembled WGS sequence"/>
</dbReference>
<accession>A0A177B3F3</accession>
<evidence type="ECO:0000313" key="3">
    <source>
        <dbReference type="Proteomes" id="UP000078046"/>
    </source>
</evidence>
<dbReference type="InterPro" id="IPR015019">
    <property type="entry name" value="LAMTOR3"/>
</dbReference>
<protein>
    <recommendedName>
        <fullName evidence="4">Roadblock/LAMTOR2 domain-containing protein</fullName>
    </recommendedName>
</protein>
<dbReference type="Gene3D" id="3.30.450.30">
    <property type="entry name" value="Dynein light chain 2a, cytoplasmic"/>
    <property type="match status" value="1"/>
</dbReference>
<dbReference type="SUPFAM" id="SSF103196">
    <property type="entry name" value="Roadblock/LC7 domain"/>
    <property type="match status" value="1"/>
</dbReference>
<dbReference type="EMBL" id="LWCA01000385">
    <property type="protein sequence ID" value="OAF68798.1"/>
    <property type="molecule type" value="Genomic_DNA"/>
</dbReference>